<evidence type="ECO:0000256" key="2">
    <source>
        <dbReference type="ARBA" id="ARBA00022603"/>
    </source>
</evidence>
<dbReference type="EC" id="2.1.1.207" evidence="6"/>
<reference evidence="9 10" key="1">
    <citation type="submission" date="2020-04" db="EMBL/GenBank/DDBJ databases">
        <authorList>
            <person name="Hitch T.C.A."/>
            <person name="Wylensek D."/>
            <person name="Clavel T."/>
        </authorList>
    </citation>
    <scope>NUCLEOTIDE SEQUENCE [LARGE SCALE GENOMIC DNA]</scope>
    <source>
        <strain evidence="9 10">PG-130-P53-12</strain>
    </source>
</reference>
<keyword evidence="3 6" id="KW-0808">Transferase</keyword>
<feature type="binding site" evidence="6 7">
    <location>
        <position position="128"/>
    </location>
    <ligand>
        <name>S-adenosyl-L-methionine</name>
        <dbReference type="ChEBI" id="CHEBI:59789"/>
    </ligand>
</feature>
<dbReference type="EMBL" id="JABAFA010000005">
    <property type="protein sequence ID" value="NMD98461.1"/>
    <property type="molecule type" value="Genomic_DNA"/>
</dbReference>
<organism evidence="9 10">
    <name type="scientific">Selenomonas bovis</name>
    <dbReference type="NCBI Taxonomy" id="416586"/>
    <lineage>
        <taxon>Bacteria</taxon>
        <taxon>Bacillati</taxon>
        <taxon>Bacillota</taxon>
        <taxon>Negativicutes</taxon>
        <taxon>Selenomonadales</taxon>
        <taxon>Selenomonadaceae</taxon>
        <taxon>Selenomonas</taxon>
    </lineage>
</organism>
<feature type="domain" description="tRNA/rRNA methyltransferase SpoU type" evidence="8">
    <location>
        <begin position="1"/>
        <end position="140"/>
    </location>
</feature>
<accession>A0A848BBN5</accession>
<keyword evidence="10" id="KW-1185">Reference proteome</keyword>
<evidence type="ECO:0000256" key="6">
    <source>
        <dbReference type="HAMAP-Rule" id="MF_01885"/>
    </source>
</evidence>
<dbReference type="InterPro" id="IPR016914">
    <property type="entry name" value="TrmL"/>
</dbReference>
<proteinExistence type="inferred from homology"/>
<dbReference type="PANTHER" id="PTHR42971:SF1">
    <property type="entry name" value="TRNA (CYTIDINE(34)-2'-O)-METHYLTRANSFERASE"/>
    <property type="match status" value="1"/>
</dbReference>
<dbReference type="GO" id="GO:0042802">
    <property type="term" value="F:identical protein binding"/>
    <property type="evidence" value="ECO:0007669"/>
    <property type="project" value="UniProtKB-ARBA"/>
</dbReference>
<comment type="similarity">
    <text evidence="6">Belongs to the class IV-like SAM-binding methyltransferase superfamily. RNA methyltransferase TrmH family. TrmL subfamily.</text>
</comment>
<evidence type="ECO:0000256" key="5">
    <source>
        <dbReference type="ARBA" id="ARBA00022694"/>
    </source>
</evidence>
<feature type="binding site" evidence="6 7">
    <location>
        <position position="99"/>
    </location>
    <ligand>
        <name>S-adenosyl-L-methionine</name>
        <dbReference type="ChEBI" id="CHEBI:59789"/>
    </ligand>
</feature>
<dbReference type="NCBIfam" id="TIGR00185">
    <property type="entry name" value="tRNA_yibK_trmL"/>
    <property type="match status" value="1"/>
</dbReference>
<comment type="function">
    <text evidence="6">Could methylate the ribose at the nucleotide 34 wobble position in tRNA.</text>
</comment>
<dbReference type="GO" id="GO:0002130">
    <property type="term" value="P:wobble position ribose methylation"/>
    <property type="evidence" value="ECO:0007669"/>
    <property type="project" value="TreeGrafter"/>
</dbReference>
<evidence type="ECO:0000256" key="7">
    <source>
        <dbReference type="PIRSR" id="PIRSR029256-1"/>
    </source>
</evidence>
<dbReference type="InterPro" id="IPR029028">
    <property type="entry name" value="Alpha/beta_knot_MTases"/>
</dbReference>
<dbReference type="GO" id="GO:0005737">
    <property type="term" value="C:cytoplasm"/>
    <property type="evidence" value="ECO:0007669"/>
    <property type="project" value="UniProtKB-SubCell"/>
</dbReference>
<dbReference type="GO" id="GO:0008175">
    <property type="term" value="F:tRNA methyltransferase activity"/>
    <property type="evidence" value="ECO:0007669"/>
    <property type="project" value="UniProtKB-UniRule"/>
</dbReference>
<comment type="catalytic activity">
    <reaction evidence="6">
        <text>5-carboxymethylaminomethyluridine(34) in tRNA(Leu) + S-adenosyl-L-methionine = 5-carboxymethylaminomethyl-2'-O-methyluridine(34) in tRNA(Leu) + S-adenosyl-L-homocysteine + H(+)</text>
        <dbReference type="Rhea" id="RHEA:43088"/>
        <dbReference type="Rhea" id="RHEA-COMP:10333"/>
        <dbReference type="Rhea" id="RHEA-COMP:10334"/>
        <dbReference type="ChEBI" id="CHEBI:15378"/>
        <dbReference type="ChEBI" id="CHEBI:57856"/>
        <dbReference type="ChEBI" id="CHEBI:59789"/>
        <dbReference type="ChEBI" id="CHEBI:74508"/>
        <dbReference type="ChEBI" id="CHEBI:74511"/>
        <dbReference type="EC" id="2.1.1.207"/>
    </reaction>
</comment>
<evidence type="ECO:0000259" key="8">
    <source>
        <dbReference type="Pfam" id="PF00588"/>
    </source>
</evidence>
<keyword evidence="5 6" id="KW-0819">tRNA processing</keyword>
<protein>
    <recommendedName>
        <fullName evidence="6">Putative tRNA (cytidine(34)-2'-O)-methyltransferase</fullName>
        <ecNumber evidence="6">2.1.1.207</ecNumber>
    </recommendedName>
    <alternativeName>
        <fullName evidence="6">tRNA (cytidine/uridine-2'-O-)-methyltransferase</fullName>
    </alternativeName>
</protein>
<dbReference type="Proteomes" id="UP000543804">
    <property type="component" value="Unassembled WGS sequence"/>
</dbReference>
<dbReference type="GO" id="GO:0003723">
    <property type="term" value="F:RNA binding"/>
    <property type="evidence" value="ECO:0007669"/>
    <property type="project" value="InterPro"/>
</dbReference>
<gene>
    <name evidence="9" type="primary">trmL</name>
    <name evidence="9" type="ORF">HF878_03050</name>
</gene>
<dbReference type="Gene3D" id="3.40.1280.10">
    <property type="match status" value="1"/>
</dbReference>
<evidence type="ECO:0000256" key="4">
    <source>
        <dbReference type="ARBA" id="ARBA00022691"/>
    </source>
</evidence>
<dbReference type="AlphaFoldDB" id="A0A848BBN5"/>
<evidence type="ECO:0000313" key="9">
    <source>
        <dbReference type="EMBL" id="NMD98461.1"/>
    </source>
</evidence>
<evidence type="ECO:0000256" key="3">
    <source>
        <dbReference type="ARBA" id="ARBA00022679"/>
    </source>
</evidence>
<sequence length="160" mass="17810">MHIVLVEPEIPGNTGNIARLCAATGIDLHLVKPLGFSTDDKYLKRAGLDYWHLVNVHYHENFEEVAAMYHGHPFYFLSTKAPRAYTEVAYGRDALLVFGKETAGLPETLLAEHWERAVRIPMISEARSLNLSNSVAIVAYEALRQQGFAQLAEVGPGLHI</sequence>
<dbReference type="Pfam" id="PF00588">
    <property type="entry name" value="SpoU_methylase"/>
    <property type="match status" value="1"/>
</dbReference>
<comment type="subcellular location">
    <subcellularLocation>
        <location evidence="6">Cytoplasm</location>
    </subcellularLocation>
</comment>
<keyword evidence="1 6" id="KW-0963">Cytoplasm</keyword>
<dbReference type="HAMAP" id="MF_01885">
    <property type="entry name" value="tRNA_methyltr_TrmL"/>
    <property type="match status" value="1"/>
</dbReference>
<dbReference type="SUPFAM" id="SSF75217">
    <property type="entry name" value="alpha/beta knot"/>
    <property type="match status" value="1"/>
</dbReference>
<dbReference type="PIRSF" id="PIRSF029256">
    <property type="entry name" value="SpoU_TrmH_prd"/>
    <property type="match status" value="1"/>
</dbReference>
<comment type="caution">
    <text evidence="9">The sequence shown here is derived from an EMBL/GenBank/DDBJ whole genome shotgun (WGS) entry which is preliminary data.</text>
</comment>
<feature type="binding site" evidence="6 7">
    <location>
        <position position="120"/>
    </location>
    <ligand>
        <name>S-adenosyl-L-methionine</name>
        <dbReference type="ChEBI" id="CHEBI:59789"/>
    </ligand>
</feature>
<keyword evidence="4 6" id="KW-0949">S-adenosyl-L-methionine</keyword>
<dbReference type="InterPro" id="IPR001537">
    <property type="entry name" value="SpoU_MeTrfase"/>
</dbReference>
<dbReference type="InterPro" id="IPR029026">
    <property type="entry name" value="tRNA_m1G_MTases_N"/>
</dbReference>
<name>A0A848BBN5_9FIRM</name>
<evidence type="ECO:0000313" key="10">
    <source>
        <dbReference type="Proteomes" id="UP000543804"/>
    </source>
</evidence>
<feature type="binding site" evidence="6 7">
    <location>
        <position position="77"/>
    </location>
    <ligand>
        <name>S-adenosyl-L-methionine</name>
        <dbReference type="ChEBI" id="CHEBI:59789"/>
    </ligand>
</feature>
<keyword evidence="2 6" id="KW-0489">Methyltransferase</keyword>
<evidence type="ECO:0000256" key="1">
    <source>
        <dbReference type="ARBA" id="ARBA00022490"/>
    </source>
</evidence>
<dbReference type="RefSeq" id="WP_170077161.1">
    <property type="nucleotide sequence ID" value="NZ_JABAFA010000005.1"/>
</dbReference>
<dbReference type="FunFam" id="3.40.1280.10:FF:000002">
    <property type="entry name" value="Peptidylprolyl isomerase"/>
    <property type="match status" value="1"/>
</dbReference>
<comment type="catalytic activity">
    <reaction evidence="6">
        <text>cytidine(34) in tRNA + S-adenosyl-L-methionine = 2'-O-methylcytidine(34) in tRNA + S-adenosyl-L-homocysteine + H(+)</text>
        <dbReference type="Rhea" id="RHEA:43084"/>
        <dbReference type="Rhea" id="RHEA-COMP:10331"/>
        <dbReference type="Rhea" id="RHEA-COMP:10332"/>
        <dbReference type="ChEBI" id="CHEBI:15378"/>
        <dbReference type="ChEBI" id="CHEBI:57856"/>
        <dbReference type="ChEBI" id="CHEBI:59789"/>
        <dbReference type="ChEBI" id="CHEBI:74495"/>
        <dbReference type="ChEBI" id="CHEBI:82748"/>
        <dbReference type="EC" id="2.1.1.207"/>
    </reaction>
</comment>
<dbReference type="GO" id="GO:0008757">
    <property type="term" value="F:S-adenosylmethionine-dependent methyltransferase activity"/>
    <property type="evidence" value="ECO:0007669"/>
    <property type="project" value="UniProtKB-UniRule"/>
</dbReference>
<dbReference type="CDD" id="cd18094">
    <property type="entry name" value="SpoU-like_TrmL"/>
    <property type="match status" value="1"/>
</dbReference>
<dbReference type="PANTHER" id="PTHR42971">
    <property type="entry name" value="TRNA (CYTIDINE(34)-2'-O)-METHYLTRANSFERASE"/>
    <property type="match status" value="1"/>
</dbReference>